<dbReference type="InterPro" id="IPR051918">
    <property type="entry name" value="STPP_CPPED1"/>
</dbReference>
<dbReference type="EMBL" id="JACHFD010000005">
    <property type="protein sequence ID" value="MBB5351057.1"/>
    <property type="molecule type" value="Genomic_DNA"/>
</dbReference>
<gene>
    <name evidence="4" type="ORF">HNR46_001291</name>
</gene>
<evidence type="ECO:0000256" key="1">
    <source>
        <dbReference type="ARBA" id="ARBA00022729"/>
    </source>
</evidence>
<dbReference type="AlphaFoldDB" id="A0A840UY33"/>
<dbReference type="SMART" id="SM00560">
    <property type="entry name" value="LamGL"/>
    <property type="match status" value="1"/>
</dbReference>
<evidence type="ECO:0000259" key="3">
    <source>
        <dbReference type="SMART" id="SM00560"/>
    </source>
</evidence>
<comment type="caution">
    <text evidence="4">The sequence shown here is derived from an EMBL/GenBank/DDBJ whole genome shotgun (WGS) entry which is preliminary data.</text>
</comment>
<evidence type="ECO:0000313" key="5">
    <source>
        <dbReference type="Proteomes" id="UP000557717"/>
    </source>
</evidence>
<dbReference type="PANTHER" id="PTHR43143">
    <property type="entry name" value="METALLOPHOSPHOESTERASE, CALCINEURIN SUPERFAMILY"/>
    <property type="match status" value="1"/>
</dbReference>
<dbReference type="PANTHER" id="PTHR43143:SF1">
    <property type="entry name" value="SERINE_THREONINE-PROTEIN PHOSPHATASE CPPED1"/>
    <property type="match status" value="1"/>
</dbReference>
<evidence type="ECO:0000256" key="2">
    <source>
        <dbReference type="ARBA" id="ARBA00023157"/>
    </source>
</evidence>
<dbReference type="Gene3D" id="2.60.120.200">
    <property type="match status" value="1"/>
</dbReference>
<evidence type="ECO:0000313" key="4">
    <source>
        <dbReference type="EMBL" id="MBB5351057.1"/>
    </source>
</evidence>
<dbReference type="InterPro" id="IPR004843">
    <property type="entry name" value="Calcineurin-like_PHP"/>
</dbReference>
<keyword evidence="5" id="KW-1185">Reference proteome</keyword>
<accession>A0A840UY33</accession>
<name>A0A840UY33_9BACT</name>
<sequence>MRGHLVGGLDMKYLGLAWMIAWPLAAQEQEVNPNIGHLHHHHHYGEKLPTELSSPERFLTSREAAAALRLPKEEDAFSFIVFGDRTGGPADGVSILADAVRDVNLLEPDLVMTVGDLVQGYNQEDQWKEQAVEFKSIMDELACPWFPVAGNHDVYWRGPKGVKGPVGGNEKNYEVEFGPLWYAFEHKDCWFIVLYSDEANPETGVQSFQDPETQKMSPAQFEWLDETLTRAKDAKHVFLFLHHPRWLGNHYGNDWDRVHERLKQAGNVSAVFAGHIHQMRYDGPRDGIEYVTLATTGGHQPGLVPDAGYLHHYDLVTVRKDRLALAAVPVGEVLDVREITGDLVQETNALAKAPIRVSPEIDLNACEVVEVQVELSNPTSHLVEFTAGGASEDSRWSFSPDHTHGALAPGEKKTVSFQVGRLANGLDEAFRAPFVEVGMDYLGEGFRYSIPERKVPLKLAFPSKQVSQGKALAIDLDGKKDALLVPSERFEVGKAFTLECRFMARSFEGRTGLVSKMEGSEYGIFVSHGQPHFSVHVGGRYLTVEADAPVLKPNAWHHVAGVYDGKEARLYLDGKLLDRKAGEGKRKRNDLPLVIGGDVNSEGQPMSLFSGQLDEVRLTRGALYEGEEVEMLRDAPVSPKTILAFDFGEKIGPWVPDASENRAHATRVGTAEIVEVSAE</sequence>
<proteinExistence type="predicted"/>
<keyword evidence="1" id="KW-0732">Signal</keyword>
<dbReference type="Pfam" id="PF00149">
    <property type="entry name" value="Metallophos"/>
    <property type="match status" value="1"/>
</dbReference>
<dbReference type="SUPFAM" id="SSF56300">
    <property type="entry name" value="Metallo-dependent phosphatases"/>
    <property type="match status" value="1"/>
</dbReference>
<dbReference type="GO" id="GO:0016787">
    <property type="term" value="F:hydrolase activity"/>
    <property type="evidence" value="ECO:0007669"/>
    <property type="project" value="InterPro"/>
</dbReference>
<dbReference type="Proteomes" id="UP000557717">
    <property type="component" value="Unassembled WGS sequence"/>
</dbReference>
<feature type="domain" description="LamG-like jellyroll fold" evidence="3">
    <location>
        <begin position="494"/>
        <end position="626"/>
    </location>
</feature>
<dbReference type="InterPro" id="IPR029052">
    <property type="entry name" value="Metallo-depent_PP-like"/>
</dbReference>
<dbReference type="Pfam" id="PF13385">
    <property type="entry name" value="Laminin_G_3"/>
    <property type="match status" value="1"/>
</dbReference>
<dbReference type="SUPFAM" id="SSF49899">
    <property type="entry name" value="Concanavalin A-like lectins/glucanases"/>
    <property type="match status" value="1"/>
</dbReference>
<keyword evidence="2" id="KW-1015">Disulfide bond</keyword>
<dbReference type="CDD" id="cd00110">
    <property type="entry name" value="LamG"/>
    <property type="match status" value="1"/>
</dbReference>
<reference evidence="4 5" key="1">
    <citation type="submission" date="2020-08" db="EMBL/GenBank/DDBJ databases">
        <title>Genomic Encyclopedia of Type Strains, Phase IV (KMG-IV): sequencing the most valuable type-strain genomes for metagenomic binning, comparative biology and taxonomic classification.</title>
        <authorList>
            <person name="Goeker M."/>
        </authorList>
    </citation>
    <scope>NUCLEOTIDE SEQUENCE [LARGE SCALE GENOMIC DNA]</scope>
    <source>
        <strain evidence="4 5">YC6886</strain>
    </source>
</reference>
<dbReference type="InterPro" id="IPR001791">
    <property type="entry name" value="Laminin_G"/>
</dbReference>
<dbReference type="InterPro" id="IPR006558">
    <property type="entry name" value="LamG-like"/>
</dbReference>
<organism evidence="4 5">
    <name type="scientific">Haloferula luteola</name>
    <dbReference type="NCBI Taxonomy" id="595692"/>
    <lineage>
        <taxon>Bacteria</taxon>
        <taxon>Pseudomonadati</taxon>
        <taxon>Verrucomicrobiota</taxon>
        <taxon>Verrucomicrobiia</taxon>
        <taxon>Verrucomicrobiales</taxon>
        <taxon>Verrucomicrobiaceae</taxon>
        <taxon>Haloferula</taxon>
    </lineage>
</organism>
<protein>
    <recommendedName>
        <fullName evidence="3">LamG-like jellyroll fold domain-containing protein</fullName>
    </recommendedName>
</protein>
<dbReference type="InterPro" id="IPR013320">
    <property type="entry name" value="ConA-like_dom_sf"/>
</dbReference>
<dbReference type="Gene3D" id="3.60.21.10">
    <property type="match status" value="1"/>
</dbReference>